<dbReference type="EMBL" id="PVZC01000014">
    <property type="protein sequence ID" value="PRX91735.1"/>
    <property type="molecule type" value="Genomic_DNA"/>
</dbReference>
<name>A0A2T0PS70_9ACTN</name>
<dbReference type="RefSeq" id="WP_106253651.1">
    <property type="nucleotide sequence ID" value="NZ_PVZC01000014.1"/>
</dbReference>
<dbReference type="AlphaFoldDB" id="A0A2T0PS70"/>
<reference evidence="2 3" key="1">
    <citation type="submission" date="2018-03" db="EMBL/GenBank/DDBJ databases">
        <title>Genomic Encyclopedia of Archaeal and Bacterial Type Strains, Phase II (KMG-II): from individual species to whole genera.</title>
        <authorList>
            <person name="Goeker M."/>
        </authorList>
    </citation>
    <scope>NUCLEOTIDE SEQUENCE [LARGE SCALE GENOMIC DNA]</scope>
    <source>
        <strain evidence="2 3">DSM 45601</strain>
    </source>
</reference>
<sequence>MSVFTPFQGQHALGWFSHPLASRLLGGEGRGGPFEGFPATILLALAVAVTALALWRRAARAGAGPAAVDAAAESADARSPV</sequence>
<keyword evidence="1" id="KW-1133">Transmembrane helix</keyword>
<evidence type="ECO:0000313" key="3">
    <source>
        <dbReference type="Proteomes" id="UP000237846"/>
    </source>
</evidence>
<feature type="transmembrane region" description="Helical" evidence="1">
    <location>
        <begin position="36"/>
        <end position="55"/>
    </location>
</feature>
<protein>
    <submittedName>
        <fullName evidence="2">Uncharacterized protein</fullName>
    </submittedName>
</protein>
<evidence type="ECO:0000256" key="1">
    <source>
        <dbReference type="SAM" id="Phobius"/>
    </source>
</evidence>
<keyword evidence="1" id="KW-0812">Transmembrane</keyword>
<accession>A0A2T0PS70</accession>
<proteinExistence type="predicted"/>
<evidence type="ECO:0000313" key="2">
    <source>
        <dbReference type="EMBL" id="PRX91735.1"/>
    </source>
</evidence>
<gene>
    <name evidence="2" type="ORF">CLV72_11417</name>
</gene>
<keyword evidence="1" id="KW-0472">Membrane</keyword>
<dbReference type="Proteomes" id="UP000237846">
    <property type="component" value="Unassembled WGS sequence"/>
</dbReference>
<comment type="caution">
    <text evidence="2">The sequence shown here is derived from an EMBL/GenBank/DDBJ whole genome shotgun (WGS) entry which is preliminary data.</text>
</comment>
<organism evidence="2 3">
    <name type="scientific">Allonocardiopsis opalescens</name>
    <dbReference type="NCBI Taxonomy" id="1144618"/>
    <lineage>
        <taxon>Bacteria</taxon>
        <taxon>Bacillati</taxon>
        <taxon>Actinomycetota</taxon>
        <taxon>Actinomycetes</taxon>
        <taxon>Streptosporangiales</taxon>
        <taxon>Allonocardiopsis</taxon>
    </lineage>
</organism>
<keyword evidence="3" id="KW-1185">Reference proteome</keyword>